<dbReference type="Gene3D" id="1.10.630.10">
    <property type="entry name" value="Cytochrome P450"/>
    <property type="match status" value="1"/>
</dbReference>
<evidence type="ECO:0000256" key="6">
    <source>
        <dbReference type="ARBA" id="ARBA00023004"/>
    </source>
</evidence>
<reference evidence="11" key="1">
    <citation type="journal article" date="2017" name="Genome Biol.">
        <title>Comparative genomics reveals high biological diversity and specific adaptations in the industrially and medically important fungal genus Aspergillus.</title>
        <authorList>
            <person name="de Vries R.P."/>
            <person name="Riley R."/>
            <person name="Wiebenga A."/>
            <person name="Aguilar-Osorio G."/>
            <person name="Amillis S."/>
            <person name="Uchima C.A."/>
            <person name="Anderluh G."/>
            <person name="Asadollahi M."/>
            <person name="Askin M."/>
            <person name="Barry K."/>
            <person name="Battaglia E."/>
            <person name="Bayram O."/>
            <person name="Benocci T."/>
            <person name="Braus-Stromeyer S.A."/>
            <person name="Caldana C."/>
            <person name="Canovas D."/>
            <person name="Cerqueira G.C."/>
            <person name="Chen F."/>
            <person name="Chen W."/>
            <person name="Choi C."/>
            <person name="Clum A."/>
            <person name="Dos Santos R.A."/>
            <person name="Damasio A.R."/>
            <person name="Diallinas G."/>
            <person name="Emri T."/>
            <person name="Fekete E."/>
            <person name="Flipphi M."/>
            <person name="Freyberg S."/>
            <person name="Gallo A."/>
            <person name="Gournas C."/>
            <person name="Habgood R."/>
            <person name="Hainaut M."/>
            <person name="Harispe M.L."/>
            <person name="Henrissat B."/>
            <person name="Hilden K.S."/>
            <person name="Hope R."/>
            <person name="Hossain A."/>
            <person name="Karabika E."/>
            <person name="Karaffa L."/>
            <person name="Karanyi Z."/>
            <person name="Krasevec N."/>
            <person name="Kuo A."/>
            <person name="Kusch H."/>
            <person name="LaButti K."/>
            <person name="Lagendijk E.L."/>
            <person name="Lapidus A."/>
            <person name="Levasseur A."/>
            <person name="Lindquist E."/>
            <person name="Lipzen A."/>
            <person name="Logrieco A.F."/>
            <person name="MacCabe A."/>
            <person name="Maekelae M.R."/>
            <person name="Malavazi I."/>
            <person name="Melin P."/>
            <person name="Meyer V."/>
            <person name="Mielnichuk N."/>
            <person name="Miskei M."/>
            <person name="Molnar A.P."/>
            <person name="Mule G."/>
            <person name="Ngan C.Y."/>
            <person name="Orejas M."/>
            <person name="Orosz E."/>
            <person name="Ouedraogo J.P."/>
            <person name="Overkamp K.M."/>
            <person name="Park H.-S."/>
            <person name="Perrone G."/>
            <person name="Piumi F."/>
            <person name="Punt P.J."/>
            <person name="Ram A.F."/>
            <person name="Ramon A."/>
            <person name="Rauscher S."/>
            <person name="Record E."/>
            <person name="Riano-Pachon D.M."/>
            <person name="Robert V."/>
            <person name="Roehrig J."/>
            <person name="Ruller R."/>
            <person name="Salamov A."/>
            <person name="Salih N.S."/>
            <person name="Samson R.A."/>
            <person name="Sandor E."/>
            <person name="Sanguinetti M."/>
            <person name="Schuetze T."/>
            <person name="Sepcic K."/>
            <person name="Shelest E."/>
            <person name="Sherlock G."/>
            <person name="Sophianopoulou V."/>
            <person name="Squina F.M."/>
            <person name="Sun H."/>
            <person name="Susca A."/>
            <person name="Todd R.B."/>
            <person name="Tsang A."/>
            <person name="Unkles S.E."/>
            <person name="van de Wiele N."/>
            <person name="van Rossen-Uffink D."/>
            <person name="Oliveira J.V."/>
            <person name="Vesth T.C."/>
            <person name="Visser J."/>
            <person name="Yu J.-H."/>
            <person name="Zhou M."/>
            <person name="Andersen M.R."/>
            <person name="Archer D.B."/>
            <person name="Baker S.E."/>
            <person name="Benoit I."/>
            <person name="Brakhage A.A."/>
            <person name="Braus G.H."/>
            <person name="Fischer R."/>
            <person name="Frisvad J.C."/>
            <person name="Goldman G.H."/>
            <person name="Houbraken J."/>
            <person name="Oakley B."/>
            <person name="Pocsi I."/>
            <person name="Scazzocchio C."/>
            <person name="Seiboth B."/>
            <person name="vanKuyk P.A."/>
            <person name="Wortman J."/>
            <person name="Dyer P.S."/>
            <person name="Grigoriev I.V."/>
        </authorList>
    </citation>
    <scope>NUCLEOTIDE SEQUENCE [LARGE SCALE GENOMIC DNA]</scope>
    <source>
        <strain evidence="11">ATCC 16872 / CBS 172.66 / WB 5094</strain>
    </source>
</reference>
<evidence type="ECO:0000256" key="8">
    <source>
        <dbReference type="PIRSR" id="PIRSR602401-1"/>
    </source>
</evidence>
<evidence type="ECO:0000256" key="5">
    <source>
        <dbReference type="ARBA" id="ARBA00023002"/>
    </source>
</evidence>
<dbReference type="SUPFAM" id="SSF48264">
    <property type="entry name" value="Cytochrome P450"/>
    <property type="match status" value="1"/>
</dbReference>
<keyword evidence="11" id="KW-1185">Reference proteome</keyword>
<keyword evidence="6 8" id="KW-0408">Iron</keyword>
<dbReference type="InterPro" id="IPR050364">
    <property type="entry name" value="Cytochrome_P450_fung"/>
</dbReference>
<evidence type="ECO:0000256" key="9">
    <source>
        <dbReference type="RuleBase" id="RU000461"/>
    </source>
</evidence>
<dbReference type="OMA" id="HQAPKSH"/>
<evidence type="ECO:0000256" key="4">
    <source>
        <dbReference type="ARBA" id="ARBA00022723"/>
    </source>
</evidence>
<sequence>MHSTTFAALIGFFLLISVFLITRRPKASSSSLPLPPGPKPLPLIGNVHQAPRSHGWRTYREWNEQYGPIVHLNMLGQPVIILSTSEVAHDLLAKRGAIFSDRPRLFLATELALKGLNILMMNYTDQFRHHQRLQVSVLNATPAAAYLPIQTLESQQLLYDLLQTSGSVGIDAQGPFQRTTASIIHTLLYGFRIQDPNDPVLRSVVHLNEEFSEFIQVGAHIVDQFPVLNHLPGFLAPWKAKAENHYTTKYSLRLSNFRRALEDSDAWNISKQLKKTVETDDHRDMPLDELAFELGTMIDAALDGTTDSLVWFVVACITQKQSFITKARAELDAVVGRDRLPLPDDKPNLPYITATVEELLRWRPAGPEGAPHLNREETTYNGYRIPKGSVVVANIWTIAREEAVFGPNMDAFIPERWLDDNGDLRSSLPAPAFGYGRRACPGRYFARNVLWIVVARLLWSFDIKAGVSEETGEPVPVDPEACTYGLVMRALPFKARFVPRGSWVREVIARGGDTYGQDHSALLRQIGAEFPKL</sequence>
<dbReference type="InterPro" id="IPR001128">
    <property type="entry name" value="Cyt_P450"/>
</dbReference>
<dbReference type="PANTHER" id="PTHR46300">
    <property type="entry name" value="P450, PUTATIVE (EUROFUNG)-RELATED-RELATED"/>
    <property type="match status" value="1"/>
</dbReference>
<evidence type="ECO:0000313" key="10">
    <source>
        <dbReference type="EMBL" id="OJJ96894.1"/>
    </source>
</evidence>
<dbReference type="InterPro" id="IPR002401">
    <property type="entry name" value="Cyt_P450_E_grp-I"/>
</dbReference>
<organism evidence="10 11">
    <name type="scientific">Aspergillus aculeatus (strain ATCC 16872 / CBS 172.66 / WB 5094)</name>
    <dbReference type="NCBI Taxonomy" id="690307"/>
    <lineage>
        <taxon>Eukaryota</taxon>
        <taxon>Fungi</taxon>
        <taxon>Dikarya</taxon>
        <taxon>Ascomycota</taxon>
        <taxon>Pezizomycotina</taxon>
        <taxon>Eurotiomycetes</taxon>
        <taxon>Eurotiomycetidae</taxon>
        <taxon>Eurotiales</taxon>
        <taxon>Aspergillaceae</taxon>
        <taxon>Aspergillus</taxon>
        <taxon>Aspergillus subgen. Circumdati</taxon>
    </lineage>
</organism>
<dbReference type="GO" id="GO:0004497">
    <property type="term" value="F:monooxygenase activity"/>
    <property type="evidence" value="ECO:0007669"/>
    <property type="project" value="UniProtKB-KW"/>
</dbReference>
<dbReference type="InterPro" id="IPR017972">
    <property type="entry name" value="Cyt_P450_CS"/>
</dbReference>
<gene>
    <name evidence="10" type="ORF">ASPACDRAFT_33660</name>
</gene>
<dbReference type="PRINTS" id="PR00463">
    <property type="entry name" value="EP450I"/>
</dbReference>
<evidence type="ECO:0000313" key="11">
    <source>
        <dbReference type="Proteomes" id="UP000184546"/>
    </source>
</evidence>
<dbReference type="RefSeq" id="XP_020053234.1">
    <property type="nucleotide sequence ID" value="XM_020199978.1"/>
</dbReference>
<keyword evidence="3 8" id="KW-0349">Heme</keyword>
<evidence type="ECO:0000256" key="1">
    <source>
        <dbReference type="ARBA" id="ARBA00001971"/>
    </source>
</evidence>
<evidence type="ECO:0000256" key="7">
    <source>
        <dbReference type="ARBA" id="ARBA00023033"/>
    </source>
</evidence>
<evidence type="ECO:0000256" key="2">
    <source>
        <dbReference type="ARBA" id="ARBA00010617"/>
    </source>
</evidence>
<dbReference type="InterPro" id="IPR036396">
    <property type="entry name" value="Cyt_P450_sf"/>
</dbReference>
<keyword evidence="5 9" id="KW-0560">Oxidoreductase</keyword>
<dbReference type="PANTHER" id="PTHR46300:SF1">
    <property type="entry name" value="P450, PUTATIVE (EUROFUNG)-RELATED"/>
    <property type="match status" value="1"/>
</dbReference>
<feature type="binding site" description="axial binding residue" evidence="8">
    <location>
        <position position="440"/>
    </location>
    <ligand>
        <name>heme</name>
        <dbReference type="ChEBI" id="CHEBI:30413"/>
    </ligand>
    <ligandPart>
        <name>Fe</name>
        <dbReference type="ChEBI" id="CHEBI:18248"/>
    </ligandPart>
</feature>
<dbReference type="OrthoDB" id="1470350at2759"/>
<comment type="cofactor">
    <cofactor evidence="1 8">
        <name>heme</name>
        <dbReference type="ChEBI" id="CHEBI:30413"/>
    </cofactor>
</comment>
<dbReference type="CDD" id="cd11065">
    <property type="entry name" value="CYP64-like"/>
    <property type="match status" value="1"/>
</dbReference>
<dbReference type="GO" id="GO:0005506">
    <property type="term" value="F:iron ion binding"/>
    <property type="evidence" value="ECO:0007669"/>
    <property type="project" value="InterPro"/>
</dbReference>
<name>A0A1L9WL58_ASPA1</name>
<protein>
    <recommendedName>
        <fullName evidence="12">Cytochrome P450</fullName>
    </recommendedName>
</protein>
<comment type="similarity">
    <text evidence="2 9">Belongs to the cytochrome P450 family.</text>
</comment>
<dbReference type="Proteomes" id="UP000184546">
    <property type="component" value="Unassembled WGS sequence"/>
</dbReference>
<accession>A0A1L9WL58</accession>
<keyword evidence="4 8" id="KW-0479">Metal-binding</keyword>
<dbReference type="GeneID" id="30973792"/>
<keyword evidence="7 9" id="KW-0503">Monooxygenase</keyword>
<dbReference type="GO" id="GO:0016705">
    <property type="term" value="F:oxidoreductase activity, acting on paired donors, with incorporation or reduction of molecular oxygen"/>
    <property type="evidence" value="ECO:0007669"/>
    <property type="project" value="InterPro"/>
</dbReference>
<dbReference type="PROSITE" id="PS00086">
    <property type="entry name" value="CYTOCHROME_P450"/>
    <property type="match status" value="1"/>
</dbReference>
<proteinExistence type="inferred from homology"/>
<dbReference type="STRING" id="690307.A0A1L9WL58"/>
<dbReference type="GO" id="GO:0020037">
    <property type="term" value="F:heme binding"/>
    <property type="evidence" value="ECO:0007669"/>
    <property type="project" value="InterPro"/>
</dbReference>
<dbReference type="VEuPathDB" id="FungiDB:ASPACDRAFT_33660"/>
<dbReference type="EMBL" id="KV878984">
    <property type="protein sequence ID" value="OJJ96894.1"/>
    <property type="molecule type" value="Genomic_DNA"/>
</dbReference>
<evidence type="ECO:0000256" key="3">
    <source>
        <dbReference type="ARBA" id="ARBA00022617"/>
    </source>
</evidence>
<dbReference type="AlphaFoldDB" id="A0A1L9WL58"/>
<dbReference type="Pfam" id="PF00067">
    <property type="entry name" value="p450"/>
    <property type="match status" value="1"/>
</dbReference>
<evidence type="ECO:0008006" key="12">
    <source>
        <dbReference type="Google" id="ProtNLM"/>
    </source>
</evidence>